<keyword evidence="4" id="KW-1185">Reference proteome</keyword>
<dbReference type="SUPFAM" id="SSF52218">
    <property type="entry name" value="Flavoproteins"/>
    <property type="match status" value="1"/>
</dbReference>
<organism evidence="4">
    <name type="scientific">Schizophyllum commune (strain H4-8 / FGSC 9210)</name>
    <name type="common">Split gill fungus</name>
    <dbReference type="NCBI Taxonomy" id="578458"/>
    <lineage>
        <taxon>Eukaryota</taxon>
        <taxon>Fungi</taxon>
        <taxon>Dikarya</taxon>
        <taxon>Basidiomycota</taxon>
        <taxon>Agaricomycotina</taxon>
        <taxon>Agaricomycetes</taxon>
        <taxon>Agaricomycetidae</taxon>
        <taxon>Agaricales</taxon>
        <taxon>Schizophyllaceae</taxon>
        <taxon>Schizophyllum</taxon>
    </lineage>
</organism>
<comment type="similarity">
    <text evidence="1">Belongs to the WrbA family.</text>
</comment>
<dbReference type="AlphaFoldDB" id="D8PQP5"/>
<dbReference type="FunCoup" id="D8PQP5">
    <property type="interactions" value="126"/>
</dbReference>
<dbReference type="VEuPathDB" id="FungiDB:SCHCODRAFT_02611287"/>
<evidence type="ECO:0000259" key="2">
    <source>
        <dbReference type="PROSITE" id="PS50902"/>
    </source>
</evidence>
<dbReference type="PANTHER" id="PTHR30546:SF23">
    <property type="entry name" value="FLAVOPROTEIN-LIKE PROTEIN YCP4-RELATED"/>
    <property type="match status" value="1"/>
</dbReference>
<dbReference type="GO" id="GO:0010181">
    <property type="term" value="F:FMN binding"/>
    <property type="evidence" value="ECO:0007669"/>
    <property type="project" value="InterPro"/>
</dbReference>
<dbReference type="InterPro" id="IPR010089">
    <property type="entry name" value="Flavoprotein_WrbA-like"/>
</dbReference>
<dbReference type="Pfam" id="PF03358">
    <property type="entry name" value="FMN_red"/>
    <property type="match status" value="1"/>
</dbReference>
<dbReference type="GO" id="GO:0016020">
    <property type="term" value="C:membrane"/>
    <property type="evidence" value="ECO:0007669"/>
    <property type="project" value="TreeGrafter"/>
</dbReference>
<dbReference type="NCBIfam" id="NF002999">
    <property type="entry name" value="PRK03767.1"/>
    <property type="match status" value="1"/>
</dbReference>
<dbReference type="PANTHER" id="PTHR30546">
    <property type="entry name" value="FLAVODOXIN-RELATED PROTEIN WRBA-RELATED"/>
    <property type="match status" value="1"/>
</dbReference>
<dbReference type="eggNOG" id="KOG3135">
    <property type="taxonomic scope" value="Eukaryota"/>
</dbReference>
<dbReference type="GO" id="GO:0003955">
    <property type="term" value="F:NAD(P)H dehydrogenase (quinone) activity"/>
    <property type="evidence" value="ECO:0007669"/>
    <property type="project" value="InterPro"/>
</dbReference>
<dbReference type="NCBIfam" id="TIGR01755">
    <property type="entry name" value="flav_wrbA"/>
    <property type="match status" value="1"/>
</dbReference>
<dbReference type="Proteomes" id="UP000007431">
    <property type="component" value="Unassembled WGS sequence"/>
</dbReference>
<dbReference type="FunFam" id="3.40.50.360:FF:000001">
    <property type="entry name" value="NAD(P)H dehydrogenase (Quinone) FQR1-like"/>
    <property type="match status" value="1"/>
</dbReference>
<dbReference type="GeneID" id="9592355"/>
<dbReference type="OMA" id="SMDEIHG"/>
<dbReference type="InterPro" id="IPR005025">
    <property type="entry name" value="FMN_Rdtase-like_dom"/>
</dbReference>
<feature type="domain" description="Flavodoxin-like" evidence="2">
    <location>
        <begin position="5"/>
        <end position="193"/>
    </location>
</feature>
<dbReference type="HOGENOM" id="CLU_051402_0_1_1"/>
<dbReference type="Gene3D" id="3.40.50.360">
    <property type="match status" value="1"/>
</dbReference>
<dbReference type="EMBL" id="GL377302">
    <property type="protein sequence ID" value="EFJ02423.1"/>
    <property type="molecule type" value="Genomic_DNA"/>
</dbReference>
<evidence type="ECO:0000256" key="1">
    <source>
        <dbReference type="ARBA" id="ARBA00006961"/>
    </source>
</evidence>
<sequence>MAPKVAIIIYTMYGHIGKMAEAVKAGVAAAGGNATIYQIPETLPQEVLTKMHAPSKPEFPIIDAKTMATFDGLIFGIPTRYGNFPGQWKAFWDTTGGLWASGGLSKKFCSVFVSTGTPGGGQEMTVANAMSTFVHHGMIFVPLGYAKTFAQLSNLNEVRGGSPWGAGTFAGGDGSRQPSPLELEVAEIQGKQFWEIVSKYQF</sequence>
<gene>
    <name evidence="3" type="ORF">SCHCODRAFT_13527</name>
</gene>
<dbReference type="RefSeq" id="XP_003037325.1">
    <property type="nucleotide sequence ID" value="XM_003037279.1"/>
</dbReference>
<accession>D8PQP5</accession>
<dbReference type="KEGG" id="scm:SCHCO_02611287"/>
<protein>
    <recommendedName>
        <fullName evidence="2">Flavodoxin-like domain-containing protein</fullName>
    </recommendedName>
</protein>
<dbReference type="PROSITE" id="PS50902">
    <property type="entry name" value="FLAVODOXIN_LIKE"/>
    <property type="match status" value="1"/>
</dbReference>
<evidence type="ECO:0000313" key="4">
    <source>
        <dbReference type="Proteomes" id="UP000007431"/>
    </source>
</evidence>
<evidence type="ECO:0000313" key="3">
    <source>
        <dbReference type="EMBL" id="EFJ02423.1"/>
    </source>
</evidence>
<dbReference type="OrthoDB" id="504689at2759"/>
<reference evidence="3 4" key="1">
    <citation type="journal article" date="2010" name="Nat. Biotechnol.">
        <title>Genome sequence of the model mushroom Schizophyllum commune.</title>
        <authorList>
            <person name="Ohm R.A."/>
            <person name="de Jong J.F."/>
            <person name="Lugones L.G."/>
            <person name="Aerts A."/>
            <person name="Kothe E."/>
            <person name="Stajich J.E."/>
            <person name="de Vries R.P."/>
            <person name="Record E."/>
            <person name="Levasseur A."/>
            <person name="Baker S.E."/>
            <person name="Bartholomew K.A."/>
            <person name="Coutinho P.M."/>
            <person name="Erdmann S."/>
            <person name="Fowler T.J."/>
            <person name="Gathman A.C."/>
            <person name="Lombard V."/>
            <person name="Henrissat B."/>
            <person name="Knabe N."/>
            <person name="Kuees U."/>
            <person name="Lilly W.W."/>
            <person name="Lindquist E."/>
            <person name="Lucas S."/>
            <person name="Magnuson J.K."/>
            <person name="Piumi F."/>
            <person name="Raudaskoski M."/>
            <person name="Salamov A."/>
            <person name="Schmutz J."/>
            <person name="Schwarze F.W.M.R."/>
            <person name="vanKuyk P.A."/>
            <person name="Horton J.S."/>
            <person name="Grigoriev I.V."/>
            <person name="Woesten H.A.B."/>
        </authorList>
    </citation>
    <scope>NUCLEOTIDE SEQUENCE [LARGE SCALE GENOMIC DNA]</scope>
    <source>
        <strain evidence="4">H4-8 / FGSC 9210</strain>
    </source>
</reference>
<proteinExistence type="inferred from homology"/>
<dbReference type="InterPro" id="IPR029039">
    <property type="entry name" value="Flavoprotein-like_sf"/>
</dbReference>
<dbReference type="InterPro" id="IPR008254">
    <property type="entry name" value="Flavodoxin/NO_synth"/>
</dbReference>
<name>D8PQP5_SCHCM</name>
<dbReference type="InParanoid" id="D8PQP5"/>